<gene>
    <name evidence="1" type="ORF">Ahy_A01g003414</name>
</gene>
<evidence type="ECO:0000313" key="2">
    <source>
        <dbReference type="Proteomes" id="UP000289738"/>
    </source>
</evidence>
<dbReference type="EMBL" id="SDMP01000001">
    <property type="protein sequence ID" value="RYR78581.1"/>
    <property type="molecule type" value="Genomic_DNA"/>
</dbReference>
<name>A0A445ET53_ARAHY</name>
<proteinExistence type="predicted"/>
<reference evidence="1 2" key="1">
    <citation type="submission" date="2019-01" db="EMBL/GenBank/DDBJ databases">
        <title>Sequencing of cultivated peanut Arachis hypogaea provides insights into genome evolution and oil improvement.</title>
        <authorList>
            <person name="Chen X."/>
        </authorList>
    </citation>
    <scope>NUCLEOTIDE SEQUENCE [LARGE SCALE GENOMIC DNA]</scope>
    <source>
        <strain evidence="2">cv. Fuhuasheng</strain>
        <tissue evidence="1">Leaves</tissue>
    </source>
</reference>
<organism evidence="1 2">
    <name type="scientific">Arachis hypogaea</name>
    <name type="common">Peanut</name>
    <dbReference type="NCBI Taxonomy" id="3818"/>
    <lineage>
        <taxon>Eukaryota</taxon>
        <taxon>Viridiplantae</taxon>
        <taxon>Streptophyta</taxon>
        <taxon>Embryophyta</taxon>
        <taxon>Tracheophyta</taxon>
        <taxon>Spermatophyta</taxon>
        <taxon>Magnoliopsida</taxon>
        <taxon>eudicotyledons</taxon>
        <taxon>Gunneridae</taxon>
        <taxon>Pentapetalae</taxon>
        <taxon>rosids</taxon>
        <taxon>fabids</taxon>
        <taxon>Fabales</taxon>
        <taxon>Fabaceae</taxon>
        <taxon>Papilionoideae</taxon>
        <taxon>50 kb inversion clade</taxon>
        <taxon>dalbergioids sensu lato</taxon>
        <taxon>Dalbergieae</taxon>
        <taxon>Pterocarpus clade</taxon>
        <taxon>Arachis</taxon>
    </lineage>
</organism>
<keyword evidence="2" id="KW-1185">Reference proteome</keyword>
<protein>
    <submittedName>
        <fullName evidence="1">Uncharacterized protein</fullName>
    </submittedName>
</protein>
<dbReference type="Proteomes" id="UP000289738">
    <property type="component" value="Chromosome A01"/>
</dbReference>
<evidence type="ECO:0000313" key="1">
    <source>
        <dbReference type="EMBL" id="RYR78581.1"/>
    </source>
</evidence>
<dbReference type="AlphaFoldDB" id="A0A445ET53"/>
<comment type="caution">
    <text evidence="1">The sequence shown here is derived from an EMBL/GenBank/DDBJ whole genome shotgun (WGS) entry which is preliminary data.</text>
</comment>
<sequence length="20" mass="2464">MKLHKELNKLYSVTKNFRTL</sequence>
<accession>A0A445ET53</accession>